<dbReference type="InterPro" id="IPR046497">
    <property type="entry name" value="DUF6590"/>
</dbReference>
<comment type="caution">
    <text evidence="2">The sequence shown here is derived from an EMBL/GenBank/DDBJ whole genome shotgun (WGS) entry which is preliminary data.</text>
</comment>
<accession>A0ABR3ZJH3</accession>
<reference evidence="2 3" key="1">
    <citation type="journal article" date="2024" name="IMA Fungus">
        <title>IMA Genome - F19 : A genome assembly and annotation guide to empower mycologists, including annotated draft genome sequences of Ceratocystis pirilliformis, Diaporthe australafricana, Fusarium ophioides, Paecilomyces lecythidis, and Sporothrix stenoceras.</title>
        <authorList>
            <person name="Aylward J."/>
            <person name="Wilson A.M."/>
            <person name="Visagie C.M."/>
            <person name="Spraker J."/>
            <person name="Barnes I."/>
            <person name="Buitendag C."/>
            <person name="Ceriani C."/>
            <person name="Del Mar Angel L."/>
            <person name="du Plessis D."/>
            <person name="Fuchs T."/>
            <person name="Gasser K."/>
            <person name="Kramer D."/>
            <person name="Li W."/>
            <person name="Munsamy K."/>
            <person name="Piso A."/>
            <person name="Price J.L."/>
            <person name="Sonnekus B."/>
            <person name="Thomas C."/>
            <person name="van der Nest A."/>
            <person name="van Dijk A."/>
            <person name="van Heerden A."/>
            <person name="van Vuuren N."/>
            <person name="Yilmaz N."/>
            <person name="Duong T.A."/>
            <person name="van der Merwe N.A."/>
            <person name="Wingfield M.J."/>
            <person name="Wingfield B.D."/>
        </authorList>
    </citation>
    <scope>NUCLEOTIDE SEQUENCE [LARGE SCALE GENOMIC DNA]</scope>
    <source>
        <strain evidence="2 3">CMW 5346</strain>
    </source>
</reference>
<dbReference type="Pfam" id="PF20233">
    <property type="entry name" value="DUF6590"/>
    <property type="match status" value="1"/>
</dbReference>
<evidence type="ECO:0000313" key="3">
    <source>
        <dbReference type="Proteomes" id="UP001583186"/>
    </source>
</evidence>
<organism evidence="2 3">
    <name type="scientific">Sporothrix stenoceras</name>
    <dbReference type="NCBI Taxonomy" id="5173"/>
    <lineage>
        <taxon>Eukaryota</taxon>
        <taxon>Fungi</taxon>
        <taxon>Dikarya</taxon>
        <taxon>Ascomycota</taxon>
        <taxon>Pezizomycotina</taxon>
        <taxon>Sordariomycetes</taxon>
        <taxon>Sordariomycetidae</taxon>
        <taxon>Ophiostomatales</taxon>
        <taxon>Ophiostomataceae</taxon>
        <taxon>Sporothrix</taxon>
    </lineage>
</organism>
<name>A0ABR3ZJH3_9PEZI</name>
<dbReference type="PANTHER" id="PTHR35391">
    <property type="entry name" value="C2H2-TYPE DOMAIN-CONTAINING PROTEIN-RELATED"/>
    <property type="match status" value="1"/>
</dbReference>
<evidence type="ECO:0000313" key="2">
    <source>
        <dbReference type="EMBL" id="KAL1900221.1"/>
    </source>
</evidence>
<protein>
    <recommendedName>
        <fullName evidence="1">DUF6590 domain-containing protein</fullName>
    </recommendedName>
</protein>
<gene>
    <name evidence="2" type="ORF">Sste5346_002531</name>
</gene>
<dbReference type="EMBL" id="JAWCUI010000010">
    <property type="protein sequence ID" value="KAL1900221.1"/>
    <property type="molecule type" value="Genomic_DNA"/>
</dbReference>
<feature type="domain" description="DUF6590" evidence="1">
    <location>
        <begin position="4"/>
        <end position="134"/>
    </location>
</feature>
<keyword evidence="3" id="KW-1185">Reference proteome</keyword>
<proteinExistence type="predicted"/>
<dbReference type="Proteomes" id="UP001583186">
    <property type="component" value="Unassembled WGS sequence"/>
</dbReference>
<feature type="non-terminal residue" evidence="2">
    <location>
        <position position="1"/>
    </location>
</feature>
<evidence type="ECO:0000259" key="1">
    <source>
        <dbReference type="Pfam" id="PF20233"/>
    </source>
</evidence>
<dbReference type="PANTHER" id="PTHR35391:SF5">
    <property type="entry name" value="DUF6590 DOMAIN-CONTAINING PROTEIN"/>
    <property type="match status" value="1"/>
</dbReference>
<sequence>VLLIDWAEPMGSTAGSITGSSVDGIHFHQKRRRFVIASTGPGHSFCLPILTYGNRACCKDGVKPNQHGIVYSQGHTPTPEPNEPPLGFEPIMMISDGSEVLRKESRINYAKPHPIEHNVKLRFIGHIHESQTASIQQNMYHAMQSHKLSMT</sequence>